<dbReference type="InterPro" id="IPR000182">
    <property type="entry name" value="GNAT_dom"/>
</dbReference>
<dbReference type="PROSITE" id="PS51186">
    <property type="entry name" value="GNAT"/>
    <property type="match status" value="1"/>
</dbReference>
<dbReference type="Gene3D" id="3.40.630.30">
    <property type="match status" value="1"/>
</dbReference>
<feature type="domain" description="N-acetyltransferase" evidence="3">
    <location>
        <begin position="1"/>
        <end position="154"/>
    </location>
</feature>
<evidence type="ECO:0000313" key="4">
    <source>
        <dbReference type="EMBL" id="QSE96596.1"/>
    </source>
</evidence>
<dbReference type="Proteomes" id="UP000662783">
    <property type="component" value="Chromosome"/>
</dbReference>
<dbReference type="GO" id="GO:0016747">
    <property type="term" value="F:acyltransferase activity, transferring groups other than amino-acyl groups"/>
    <property type="evidence" value="ECO:0007669"/>
    <property type="project" value="InterPro"/>
</dbReference>
<dbReference type="RefSeq" id="WP_205721110.1">
    <property type="nucleotide sequence ID" value="NZ_CP070608.1"/>
</dbReference>
<dbReference type="PANTHER" id="PTHR43072">
    <property type="entry name" value="N-ACETYLTRANSFERASE"/>
    <property type="match status" value="1"/>
</dbReference>
<sequence>MQIESLSKSNYPDVANIYQQGISTGIATFETKVPGWEDWDKSHLPYGRLVAVEGNTVLGWAALSPVSSRCVYGGVAEVSIYLAEQARGKGIGKQLLNALIAASEENGIWTLQAGVFPMNKASIALHEKCGFRMIGYKERIGQLNGQWIDNILLERRSKIVGI</sequence>
<evidence type="ECO:0000259" key="3">
    <source>
        <dbReference type="PROSITE" id="PS51186"/>
    </source>
</evidence>
<dbReference type="PANTHER" id="PTHR43072:SF23">
    <property type="entry name" value="UPF0039 PROTEIN C11D3.02C"/>
    <property type="match status" value="1"/>
</dbReference>
<protein>
    <submittedName>
        <fullName evidence="4">N-acetyltransferase</fullName>
    </submittedName>
</protein>
<keyword evidence="2" id="KW-0012">Acyltransferase</keyword>
<keyword evidence="5" id="KW-1185">Reference proteome</keyword>
<gene>
    <name evidence="4" type="ORF">JR347_13450</name>
</gene>
<evidence type="ECO:0000256" key="1">
    <source>
        <dbReference type="ARBA" id="ARBA00022679"/>
    </source>
</evidence>
<evidence type="ECO:0000313" key="5">
    <source>
        <dbReference type="Proteomes" id="UP000662783"/>
    </source>
</evidence>
<dbReference type="CDD" id="cd04301">
    <property type="entry name" value="NAT_SF"/>
    <property type="match status" value="1"/>
</dbReference>
<dbReference type="KEGG" id="fuv:JR347_13450"/>
<proteinExistence type="predicted"/>
<keyword evidence="1" id="KW-0808">Transferase</keyword>
<evidence type="ECO:0000256" key="2">
    <source>
        <dbReference type="ARBA" id="ARBA00023315"/>
    </source>
</evidence>
<dbReference type="EMBL" id="CP070608">
    <property type="protein sequence ID" value="QSE96596.1"/>
    <property type="molecule type" value="Genomic_DNA"/>
</dbReference>
<dbReference type="Pfam" id="PF00583">
    <property type="entry name" value="Acetyltransf_1"/>
    <property type="match status" value="1"/>
</dbReference>
<reference evidence="4" key="1">
    <citation type="submission" date="2021-02" db="EMBL/GenBank/DDBJ databases">
        <title>Fulvivirga sp. S481 isolated from sea water.</title>
        <authorList>
            <person name="Bae S.S."/>
            <person name="Baek K."/>
        </authorList>
    </citation>
    <scope>NUCLEOTIDE SEQUENCE</scope>
    <source>
        <strain evidence="4">S481</strain>
    </source>
</reference>
<name>A0A975A0A2_9BACT</name>
<dbReference type="InterPro" id="IPR016181">
    <property type="entry name" value="Acyl_CoA_acyltransferase"/>
</dbReference>
<dbReference type="SUPFAM" id="SSF55729">
    <property type="entry name" value="Acyl-CoA N-acyltransferases (Nat)"/>
    <property type="match status" value="1"/>
</dbReference>
<dbReference type="AlphaFoldDB" id="A0A975A0A2"/>
<organism evidence="4 5">
    <name type="scientific">Fulvivirga lutea</name>
    <dbReference type="NCBI Taxonomy" id="2810512"/>
    <lineage>
        <taxon>Bacteria</taxon>
        <taxon>Pseudomonadati</taxon>
        <taxon>Bacteroidota</taxon>
        <taxon>Cytophagia</taxon>
        <taxon>Cytophagales</taxon>
        <taxon>Fulvivirgaceae</taxon>
        <taxon>Fulvivirga</taxon>
    </lineage>
</organism>
<accession>A0A975A0A2</accession>